<organism evidence="3 4">
    <name type="scientific">Mycoplasma tullyi</name>
    <dbReference type="NCBI Taxonomy" id="1612150"/>
    <lineage>
        <taxon>Bacteria</taxon>
        <taxon>Bacillati</taxon>
        <taxon>Mycoplasmatota</taxon>
        <taxon>Mollicutes</taxon>
        <taxon>Mycoplasmataceae</taxon>
        <taxon>Mycoplasma</taxon>
    </lineage>
</organism>
<evidence type="ECO:0008006" key="5">
    <source>
        <dbReference type="Google" id="ProtNLM"/>
    </source>
</evidence>
<feature type="signal peptide" evidence="2">
    <location>
        <begin position="1"/>
        <end position="23"/>
    </location>
</feature>
<accession>A0A7D7U8I7</accession>
<keyword evidence="2" id="KW-0732">Signal</keyword>
<evidence type="ECO:0000313" key="4">
    <source>
        <dbReference type="Proteomes" id="UP000514704"/>
    </source>
</evidence>
<dbReference type="Proteomes" id="UP000514704">
    <property type="component" value="Chromosome"/>
</dbReference>
<keyword evidence="1" id="KW-0175">Coiled coil</keyword>
<keyword evidence="4" id="KW-1185">Reference proteome</keyword>
<dbReference type="RefSeq" id="WP_182078534.1">
    <property type="nucleotide sequence ID" value="NZ_CP059674.1"/>
</dbReference>
<evidence type="ECO:0000313" key="3">
    <source>
        <dbReference type="EMBL" id="QMT98247.1"/>
    </source>
</evidence>
<sequence length="129" mass="13834">MKRKNILKFVSLLGIGSFVVLTAASCTKTSESKPKSPLEAARASLKSLVDTKNKTLEMYSGLVYATLRPTLVSAYASAESVLNDSKSTEQDLKKAEEDLKQVLMIVENAKKTANQVTGGLLNGINGIRG</sequence>
<evidence type="ECO:0000256" key="2">
    <source>
        <dbReference type="SAM" id="SignalP"/>
    </source>
</evidence>
<proteinExistence type="predicted"/>
<gene>
    <name evidence="3" type="ORF">H3143_01930</name>
</gene>
<dbReference type="KEGG" id="mtuy:H3143_01930"/>
<feature type="chain" id="PRO_5027663707" description="Lipoprotein" evidence="2">
    <location>
        <begin position="24"/>
        <end position="129"/>
    </location>
</feature>
<dbReference type="PROSITE" id="PS51257">
    <property type="entry name" value="PROKAR_LIPOPROTEIN"/>
    <property type="match status" value="1"/>
</dbReference>
<protein>
    <recommendedName>
        <fullName evidence="5">Lipoprotein</fullName>
    </recommendedName>
</protein>
<name>A0A7D7U8I7_9MOLU</name>
<feature type="coiled-coil region" evidence="1">
    <location>
        <begin position="78"/>
        <end position="112"/>
    </location>
</feature>
<reference evidence="3 4" key="1">
    <citation type="journal article" date="2017" name="Int. J. Syst. Evol. Microbiol.">
        <title>Mycoplasma tullyi sp. nov., isolated from penguins of the genus Spheniscus.</title>
        <authorList>
            <person name="Yavari C.A."/>
            <person name="Ramirez A.S."/>
            <person name="Nicholas R.A.J."/>
            <person name="Radford A.D."/>
            <person name="Darby A.C."/>
            <person name="Bradbury J.M."/>
        </authorList>
    </citation>
    <scope>NUCLEOTIDE SEQUENCE [LARGE SCALE GENOMIC DNA]</scope>
    <source>
        <strain evidence="3 4">56A97T</strain>
    </source>
</reference>
<dbReference type="EMBL" id="CP059674">
    <property type="protein sequence ID" value="QMT98247.1"/>
    <property type="molecule type" value="Genomic_DNA"/>
</dbReference>
<evidence type="ECO:0000256" key="1">
    <source>
        <dbReference type="SAM" id="Coils"/>
    </source>
</evidence>
<dbReference type="AlphaFoldDB" id="A0A7D7U8I7"/>